<evidence type="ECO:0000256" key="7">
    <source>
        <dbReference type="ARBA" id="ARBA00047599"/>
    </source>
</evidence>
<evidence type="ECO:0000313" key="10">
    <source>
        <dbReference type="EMBL" id="SSD61720.1"/>
    </source>
</evidence>
<comment type="similarity">
    <text evidence="1">Belongs to the NADH dehydrogenase family.</text>
</comment>
<keyword evidence="5" id="KW-0560">Oxidoreductase</keyword>
<evidence type="ECO:0000256" key="1">
    <source>
        <dbReference type="ARBA" id="ARBA00005272"/>
    </source>
</evidence>
<dbReference type="InterPro" id="IPR023753">
    <property type="entry name" value="FAD/NAD-binding_dom"/>
</dbReference>
<evidence type="ECO:0000256" key="6">
    <source>
        <dbReference type="ARBA" id="ARBA00023027"/>
    </source>
</evidence>
<dbReference type="GO" id="GO:0005739">
    <property type="term" value="C:mitochondrion"/>
    <property type="evidence" value="ECO:0007669"/>
    <property type="project" value="TreeGrafter"/>
</dbReference>
<organism evidence="10 11">
    <name type="scientific">Saccharomycodes ludwigii</name>
    <dbReference type="NCBI Taxonomy" id="36035"/>
    <lineage>
        <taxon>Eukaryota</taxon>
        <taxon>Fungi</taxon>
        <taxon>Dikarya</taxon>
        <taxon>Ascomycota</taxon>
        <taxon>Saccharomycotina</taxon>
        <taxon>Saccharomycetes</taxon>
        <taxon>Saccharomycodales</taxon>
        <taxon>Saccharomycodaceae</taxon>
        <taxon>Saccharomycodes</taxon>
    </lineage>
</organism>
<comment type="catalytic activity">
    <reaction evidence="7">
        <text>a quinone + NADH + H(+) = a quinol + NAD(+)</text>
        <dbReference type="Rhea" id="RHEA:46160"/>
        <dbReference type="ChEBI" id="CHEBI:15378"/>
        <dbReference type="ChEBI" id="CHEBI:24646"/>
        <dbReference type="ChEBI" id="CHEBI:57540"/>
        <dbReference type="ChEBI" id="CHEBI:57945"/>
        <dbReference type="ChEBI" id="CHEBI:132124"/>
        <dbReference type="EC" id="1.6.5.9"/>
    </reaction>
</comment>
<sequence>MTVDKSRPSVLILGTGFGSVGVLQNINTEKFNITVISPRDYFLFTPLLTSTTYGHLRDDSISFDFSYFLKDKSVHYIKDKVIKINQKSNKVIVSTGDTYDYDYLIIAVGTTTNTFSIPGVEEHAFFMRDLKNTQEIKRHVREVFCSIDRNTTKESLLQKLAFVVIGGGPTGVEVAGEFQDWFQGEVSKKYPKLMNYCSVTLIHNGPYLLNNFITETSKDLCYRTEQCLQNNNVNVELNTIVLKIIDDKQCLVKNTNTNRETILNHGTLIWCAGSEKTSLVKDLCKQLDKYQHETRGLNVDDKFTVLGTNNIYAIGDSIYSAELPPKASSAMKAGSYLAQEIFNKGFFGPEKKNYEPMKIKKRNGNLTYVTKGLTVVESGEIKDISFYYTLRRRYVYFSSLPTFKTKILLLANWLGLLCSKVFN</sequence>
<protein>
    <recommendedName>
        <fullName evidence="2">NADH:ubiquinone reductase (non-electrogenic)</fullName>
        <ecNumber evidence="2">1.6.5.9</ecNumber>
    </recommendedName>
</protein>
<dbReference type="PANTHER" id="PTHR43706">
    <property type="entry name" value="NADH DEHYDROGENASE"/>
    <property type="match status" value="1"/>
</dbReference>
<comment type="catalytic activity">
    <reaction evidence="8">
        <text>a ubiquinone + NADH + H(+) = a ubiquinol + NAD(+)</text>
        <dbReference type="Rhea" id="RHEA:23152"/>
        <dbReference type="Rhea" id="RHEA-COMP:9565"/>
        <dbReference type="Rhea" id="RHEA-COMP:9566"/>
        <dbReference type="ChEBI" id="CHEBI:15378"/>
        <dbReference type="ChEBI" id="CHEBI:16389"/>
        <dbReference type="ChEBI" id="CHEBI:17976"/>
        <dbReference type="ChEBI" id="CHEBI:57540"/>
        <dbReference type="ChEBI" id="CHEBI:57945"/>
    </reaction>
</comment>
<dbReference type="InterPro" id="IPR045024">
    <property type="entry name" value="NDH-2"/>
</dbReference>
<keyword evidence="3" id="KW-0285">Flavoprotein</keyword>
<evidence type="ECO:0000256" key="8">
    <source>
        <dbReference type="ARBA" id="ARBA00049010"/>
    </source>
</evidence>
<evidence type="ECO:0000256" key="3">
    <source>
        <dbReference type="ARBA" id="ARBA00022630"/>
    </source>
</evidence>
<dbReference type="Proteomes" id="UP000262825">
    <property type="component" value="Unassembled WGS sequence"/>
</dbReference>
<dbReference type="GO" id="GO:0050136">
    <property type="term" value="F:NADH dehydrogenase (quinone) (non-electrogenic) activity"/>
    <property type="evidence" value="ECO:0007669"/>
    <property type="project" value="UniProtKB-EC"/>
</dbReference>
<dbReference type="EMBL" id="UFAJ01000854">
    <property type="protein sequence ID" value="SSD61720.1"/>
    <property type="molecule type" value="Genomic_DNA"/>
</dbReference>
<dbReference type="EC" id="1.6.5.9" evidence="2"/>
<dbReference type="SUPFAM" id="SSF51905">
    <property type="entry name" value="FAD/NAD(P)-binding domain"/>
    <property type="match status" value="2"/>
</dbReference>
<evidence type="ECO:0000256" key="4">
    <source>
        <dbReference type="ARBA" id="ARBA00022827"/>
    </source>
</evidence>
<keyword evidence="6" id="KW-0520">NAD</keyword>
<evidence type="ECO:0000256" key="2">
    <source>
        <dbReference type="ARBA" id="ARBA00012637"/>
    </source>
</evidence>
<dbReference type="InterPro" id="IPR036188">
    <property type="entry name" value="FAD/NAD-bd_sf"/>
</dbReference>
<name>A0A376BC62_9ASCO</name>
<evidence type="ECO:0000259" key="9">
    <source>
        <dbReference type="Pfam" id="PF07992"/>
    </source>
</evidence>
<evidence type="ECO:0000313" key="11">
    <source>
        <dbReference type="Proteomes" id="UP000262825"/>
    </source>
</evidence>
<dbReference type="PRINTS" id="PR00368">
    <property type="entry name" value="FADPNR"/>
</dbReference>
<evidence type="ECO:0000256" key="5">
    <source>
        <dbReference type="ARBA" id="ARBA00023002"/>
    </source>
</evidence>
<dbReference type="PANTHER" id="PTHR43706:SF47">
    <property type="entry name" value="EXTERNAL NADH-UBIQUINONE OXIDOREDUCTASE 1, MITOCHONDRIAL-RELATED"/>
    <property type="match status" value="1"/>
</dbReference>
<proteinExistence type="inferred from homology"/>
<gene>
    <name evidence="10" type="ORF">SCODWIG_03481</name>
</gene>
<dbReference type="VEuPathDB" id="FungiDB:SCODWIG_03481"/>
<keyword evidence="11" id="KW-1185">Reference proteome</keyword>
<reference evidence="11" key="1">
    <citation type="submission" date="2018-06" db="EMBL/GenBank/DDBJ databases">
        <authorList>
            <person name="Guldener U."/>
        </authorList>
    </citation>
    <scope>NUCLEOTIDE SEQUENCE [LARGE SCALE GENOMIC DNA]</scope>
    <source>
        <strain evidence="11">UTAD17</strain>
    </source>
</reference>
<dbReference type="Pfam" id="PF07992">
    <property type="entry name" value="Pyr_redox_2"/>
    <property type="match status" value="1"/>
</dbReference>
<dbReference type="AlphaFoldDB" id="A0A376BC62"/>
<feature type="domain" description="FAD/NAD(P)-binding" evidence="9">
    <location>
        <begin position="9"/>
        <end position="334"/>
    </location>
</feature>
<keyword evidence="4" id="KW-0274">FAD</keyword>
<accession>A0A376BC62</accession>
<dbReference type="Gene3D" id="3.50.50.100">
    <property type="match status" value="1"/>
</dbReference>